<dbReference type="InterPro" id="IPR004509">
    <property type="entry name" value="Competence_ComEA_HhH"/>
</dbReference>
<keyword evidence="2" id="KW-1133">Transmembrane helix</keyword>
<dbReference type="eggNOG" id="COG1555">
    <property type="taxonomic scope" value="Bacteria"/>
</dbReference>
<dbReference type="Gene3D" id="3.10.560.10">
    <property type="entry name" value="Outer membrane lipoprotein wza domain like"/>
    <property type="match status" value="1"/>
</dbReference>
<name>A0A0R1RJG2_9LACO</name>
<feature type="compositionally biased region" description="Low complexity" evidence="1">
    <location>
        <begin position="53"/>
        <end position="64"/>
    </location>
</feature>
<dbReference type="Proteomes" id="UP000051999">
    <property type="component" value="Unassembled WGS sequence"/>
</dbReference>
<feature type="region of interest" description="Disordered" evidence="1">
    <location>
        <begin position="39"/>
        <end position="92"/>
    </location>
</feature>
<dbReference type="PATRIC" id="fig|1114972.6.peg.73"/>
<evidence type="ECO:0000256" key="2">
    <source>
        <dbReference type="SAM" id="Phobius"/>
    </source>
</evidence>
<keyword evidence="2" id="KW-0812">Transmembrane</keyword>
<feature type="region of interest" description="Disordered" evidence="1">
    <location>
        <begin position="162"/>
        <end position="194"/>
    </location>
</feature>
<gene>
    <name evidence="4" type="ORF">FD35_GL000075</name>
</gene>
<dbReference type="Gene3D" id="1.10.150.280">
    <property type="entry name" value="AF1531-like domain"/>
    <property type="match status" value="1"/>
</dbReference>
<dbReference type="OrthoDB" id="9790239at2"/>
<dbReference type="PANTHER" id="PTHR21180:SF32">
    <property type="entry name" value="ENDONUCLEASE_EXONUCLEASE_PHOSPHATASE FAMILY DOMAIN-CONTAINING PROTEIN 1"/>
    <property type="match status" value="1"/>
</dbReference>
<evidence type="ECO:0000313" key="4">
    <source>
        <dbReference type="EMBL" id="KRL57069.1"/>
    </source>
</evidence>
<dbReference type="SMART" id="SM00278">
    <property type="entry name" value="HhH1"/>
    <property type="match status" value="2"/>
</dbReference>
<dbReference type="STRING" id="1114972.FD35_GL000075"/>
<dbReference type="AlphaFoldDB" id="A0A0R1RJG2"/>
<evidence type="ECO:0000259" key="3">
    <source>
        <dbReference type="SMART" id="SM00278"/>
    </source>
</evidence>
<dbReference type="InterPro" id="IPR010994">
    <property type="entry name" value="RuvA_2-like"/>
</dbReference>
<dbReference type="Pfam" id="PF10531">
    <property type="entry name" value="SLBB"/>
    <property type="match status" value="1"/>
</dbReference>
<organism evidence="4 5">
    <name type="scientific">Furfurilactobacillus rossiae DSM 15814</name>
    <dbReference type="NCBI Taxonomy" id="1114972"/>
    <lineage>
        <taxon>Bacteria</taxon>
        <taxon>Bacillati</taxon>
        <taxon>Bacillota</taxon>
        <taxon>Bacilli</taxon>
        <taxon>Lactobacillales</taxon>
        <taxon>Lactobacillaceae</taxon>
        <taxon>Furfurilactobacillus</taxon>
    </lineage>
</organism>
<reference evidence="4 5" key="1">
    <citation type="journal article" date="2015" name="Genome Announc.">
        <title>Expanding the biotechnology potential of lactobacilli through comparative genomics of 213 strains and associated genera.</title>
        <authorList>
            <person name="Sun Z."/>
            <person name="Harris H.M."/>
            <person name="McCann A."/>
            <person name="Guo C."/>
            <person name="Argimon S."/>
            <person name="Zhang W."/>
            <person name="Yang X."/>
            <person name="Jeffery I.B."/>
            <person name="Cooney J.C."/>
            <person name="Kagawa T.F."/>
            <person name="Liu W."/>
            <person name="Song Y."/>
            <person name="Salvetti E."/>
            <person name="Wrobel A."/>
            <person name="Rasinkangas P."/>
            <person name="Parkhill J."/>
            <person name="Rea M.C."/>
            <person name="O'Sullivan O."/>
            <person name="Ritari J."/>
            <person name="Douillard F.P."/>
            <person name="Paul Ross R."/>
            <person name="Yang R."/>
            <person name="Briner A.E."/>
            <person name="Felis G.E."/>
            <person name="de Vos W.M."/>
            <person name="Barrangou R."/>
            <person name="Klaenhammer T.R."/>
            <person name="Caufield P.W."/>
            <person name="Cui Y."/>
            <person name="Zhang H."/>
            <person name="O'Toole P.W."/>
        </authorList>
    </citation>
    <scope>NUCLEOTIDE SEQUENCE [LARGE SCALE GENOMIC DNA]</scope>
    <source>
        <strain evidence="4 5">DSM 15814</strain>
    </source>
</reference>
<dbReference type="SUPFAM" id="SSF47781">
    <property type="entry name" value="RuvA domain 2-like"/>
    <property type="match status" value="1"/>
</dbReference>
<dbReference type="RefSeq" id="WP_017262032.1">
    <property type="nucleotide sequence ID" value="NZ_AUAW01000001.1"/>
</dbReference>
<proteinExistence type="predicted"/>
<dbReference type="GO" id="GO:0006281">
    <property type="term" value="P:DNA repair"/>
    <property type="evidence" value="ECO:0007669"/>
    <property type="project" value="InterPro"/>
</dbReference>
<dbReference type="PANTHER" id="PTHR21180">
    <property type="entry name" value="ENDONUCLEASE/EXONUCLEASE/PHOSPHATASE FAMILY DOMAIN-CONTAINING PROTEIN 1"/>
    <property type="match status" value="1"/>
</dbReference>
<dbReference type="InterPro" id="IPR003583">
    <property type="entry name" value="Hlx-hairpin-Hlx_DNA-bd_motif"/>
</dbReference>
<feature type="domain" description="Helix-hairpin-helix DNA-binding motif class 1" evidence="3">
    <location>
        <begin position="208"/>
        <end position="227"/>
    </location>
</feature>
<accession>A0A0R1RJG2</accession>
<dbReference type="GO" id="GO:0003677">
    <property type="term" value="F:DNA binding"/>
    <property type="evidence" value="ECO:0007669"/>
    <property type="project" value="InterPro"/>
</dbReference>
<keyword evidence="5" id="KW-1185">Reference proteome</keyword>
<comment type="caution">
    <text evidence="4">The sequence shown here is derived from an EMBL/GenBank/DDBJ whole genome shotgun (WGS) entry which is preliminary data.</text>
</comment>
<dbReference type="GO" id="GO:0015628">
    <property type="term" value="P:protein secretion by the type II secretion system"/>
    <property type="evidence" value="ECO:0007669"/>
    <property type="project" value="TreeGrafter"/>
</dbReference>
<dbReference type="EMBL" id="AZFF01000001">
    <property type="protein sequence ID" value="KRL57069.1"/>
    <property type="molecule type" value="Genomic_DNA"/>
</dbReference>
<dbReference type="InterPro" id="IPR051675">
    <property type="entry name" value="Endo/Exo/Phosphatase_dom_1"/>
</dbReference>
<dbReference type="Pfam" id="PF12836">
    <property type="entry name" value="HHH_3"/>
    <property type="match status" value="1"/>
</dbReference>
<evidence type="ECO:0000256" key="1">
    <source>
        <dbReference type="SAM" id="MobiDB-lite"/>
    </source>
</evidence>
<feature type="compositionally biased region" description="Polar residues" evidence="1">
    <location>
        <begin position="71"/>
        <end position="88"/>
    </location>
</feature>
<protein>
    <recommendedName>
        <fullName evidence="3">Helix-hairpin-helix DNA-binding motif class 1 domain-containing protein</fullName>
    </recommendedName>
</protein>
<keyword evidence="2" id="KW-0472">Membrane</keyword>
<evidence type="ECO:0000313" key="5">
    <source>
        <dbReference type="Proteomes" id="UP000051999"/>
    </source>
</evidence>
<feature type="compositionally biased region" description="Low complexity" evidence="1">
    <location>
        <begin position="163"/>
        <end position="189"/>
    </location>
</feature>
<dbReference type="GO" id="GO:0015627">
    <property type="term" value="C:type II protein secretion system complex"/>
    <property type="evidence" value="ECO:0007669"/>
    <property type="project" value="TreeGrafter"/>
</dbReference>
<dbReference type="InterPro" id="IPR019554">
    <property type="entry name" value="Soluble_ligand-bd"/>
</dbReference>
<feature type="transmembrane region" description="Helical" evidence="2">
    <location>
        <begin position="16"/>
        <end position="36"/>
    </location>
</feature>
<dbReference type="NCBIfam" id="TIGR00426">
    <property type="entry name" value="competence protein ComEA helix-hairpin-helix repeat region"/>
    <property type="match status" value="1"/>
</dbReference>
<feature type="domain" description="Helix-hairpin-helix DNA-binding motif class 1" evidence="3">
    <location>
        <begin position="238"/>
        <end position="257"/>
    </location>
</feature>
<sequence length="261" mass="27481">MEWREALQDAWRQYRGWLLGGLAVMIAVGVIGTQLLKPNDQHRDTNNSMNGTSQSAFQSDSSGSLADATTKVASRSTKPETTSATTVNPGKLAGQTESMVEVKGAVNQPGVYHFKTNMRVINAIERAGGLRADADSKQVNQAQTLHDQMVVYVPTHGEALPSTNTSGVAGGANTTTAGDNGATGTAGTASIEGDGADVPIGLNSATKEQLTKISGVGDKKAQKIIDFRTEHNGFKSLDDLKQISGFGEKTVQKLKPHLSLS</sequence>